<comment type="caution">
    <text evidence="1">The sequence shown here is derived from an EMBL/GenBank/DDBJ whole genome shotgun (WGS) entry which is preliminary data.</text>
</comment>
<sequence length="76" mass="8649">MLRSGLGFRTRSVSTVQALSSVDRSERLTIRAIKIVKVFIALELVFPSGTRTMHRNQHYLKMERLWSTTTLVTGAQ</sequence>
<dbReference type="Proteomes" id="UP001373714">
    <property type="component" value="Unassembled WGS sequence"/>
</dbReference>
<evidence type="ECO:0008006" key="3">
    <source>
        <dbReference type="Google" id="ProtNLM"/>
    </source>
</evidence>
<gene>
    <name evidence="1" type="ORF">TWF730_007484</name>
</gene>
<dbReference type="EMBL" id="JAVHNS010000004">
    <property type="protein sequence ID" value="KAK6358129.1"/>
    <property type="molecule type" value="Genomic_DNA"/>
</dbReference>
<proteinExistence type="predicted"/>
<organism evidence="1 2">
    <name type="scientific">Orbilia blumenaviensis</name>
    <dbReference type="NCBI Taxonomy" id="1796055"/>
    <lineage>
        <taxon>Eukaryota</taxon>
        <taxon>Fungi</taxon>
        <taxon>Dikarya</taxon>
        <taxon>Ascomycota</taxon>
        <taxon>Pezizomycotina</taxon>
        <taxon>Orbiliomycetes</taxon>
        <taxon>Orbiliales</taxon>
        <taxon>Orbiliaceae</taxon>
        <taxon>Orbilia</taxon>
    </lineage>
</organism>
<evidence type="ECO:0000313" key="2">
    <source>
        <dbReference type="Proteomes" id="UP001373714"/>
    </source>
</evidence>
<evidence type="ECO:0000313" key="1">
    <source>
        <dbReference type="EMBL" id="KAK6358129.1"/>
    </source>
</evidence>
<keyword evidence="2" id="KW-1185">Reference proteome</keyword>
<name>A0AAV9VA94_9PEZI</name>
<protein>
    <recommendedName>
        <fullName evidence="3">Secreted protein</fullName>
    </recommendedName>
</protein>
<accession>A0AAV9VA94</accession>
<dbReference type="AlphaFoldDB" id="A0AAV9VA94"/>
<reference evidence="1 2" key="1">
    <citation type="submission" date="2019-10" db="EMBL/GenBank/DDBJ databases">
        <authorList>
            <person name="Palmer J.M."/>
        </authorList>
    </citation>
    <scope>NUCLEOTIDE SEQUENCE [LARGE SCALE GENOMIC DNA]</scope>
    <source>
        <strain evidence="1 2">TWF730</strain>
    </source>
</reference>